<feature type="transmembrane region" description="Helical" evidence="6">
    <location>
        <begin position="280"/>
        <end position="302"/>
    </location>
</feature>
<keyword evidence="5 6" id="KW-0472">Membrane</keyword>
<keyword evidence="2" id="KW-0808">Transferase</keyword>
<feature type="transmembrane region" description="Helical" evidence="6">
    <location>
        <begin position="138"/>
        <end position="156"/>
    </location>
</feature>
<dbReference type="PANTHER" id="PTHR22926">
    <property type="entry name" value="PHOSPHO-N-ACETYLMURAMOYL-PENTAPEPTIDE-TRANSFERASE"/>
    <property type="match status" value="1"/>
</dbReference>
<comment type="caution">
    <text evidence="7">The sequence shown here is derived from an EMBL/GenBank/DDBJ whole genome shotgun (WGS) entry which is preliminary data.</text>
</comment>
<dbReference type="AlphaFoldDB" id="A0A1F6G3R1"/>
<dbReference type="GO" id="GO:0016780">
    <property type="term" value="F:phosphotransferase activity, for other substituted phosphate groups"/>
    <property type="evidence" value="ECO:0007669"/>
    <property type="project" value="InterPro"/>
</dbReference>
<dbReference type="STRING" id="1798533.A2609_03150"/>
<dbReference type="Proteomes" id="UP000176867">
    <property type="component" value="Unassembled WGS sequence"/>
</dbReference>
<evidence type="ECO:0000256" key="6">
    <source>
        <dbReference type="SAM" id="Phobius"/>
    </source>
</evidence>
<dbReference type="GO" id="GO:0044038">
    <property type="term" value="P:cell wall macromolecule biosynthetic process"/>
    <property type="evidence" value="ECO:0007669"/>
    <property type="project" value="TreeGrafter"/>
</dbReference>
<feature type="transmembrane region" description="Helical" evidence="6">
    <location>
        <begin position="168"/>
        <end position="191"/>
    </location>
</feature>
<evidence type="ECO:0000256" key="4">
    <source>
        <dbReference type="ARBA" id="ARBA00022989"/>
    </source>
</evidence>
<sequence length="355" mass="38172">MISTAARVLIPSATAFAFGIVFAPLLAGILYRAKAWKKKAGKGAGIGGGQTPIFDELHKEREVSTPRMGGILIWSSVLATAFLFWIFARSFDSFWPSLDFVNRRETWLPIFALVAGALAGLVDDFLEITKGTGGLSLARRLSIVCIIGLVAGWWFYAKLGVIAVGIPFAEPLFLGWLVVPFFALVTLAIYAGGTIDGLDGLAGGVFAIIFMVYAGIAFGEGQTSLAACAAVIASATLAFLWFNIPPARFYMSETGSMALTLALAMIAFSSDTLADGVGVFVLPFVAFPLTITVLSIILQVFWKKVFRRKLFLVAPIHHHFEAIGWPVAKITMRYWVITIIAGVIGLAVALLARTL</sequence>
<dbReference type="EMBL" id="MFMU01000020">
    <property type="protein sequence ID" value="OGG92768.1"/>
    <property type="molecule type" value="Genomic_DNA"/>
</dbReference>
<dbReference type="GO" id="GO:0071555">
    <property type="term" value="P:cell wall organization"/>
    <property type="evidence" value="ECO:0007669"/>
    <property type="project" value="TreeGrafter"/>
</dbReference>
<feature type="transmembrane region" description="Helical" evidence="6">
    <location>
        <begin position="68"/>
        <end position="87"/>
    </location>
</feature>
<dbReference type="InterPro" id="IPR000715">
    <property type="entry name" value="Glycosyl_transferase_4"/>
</dbReference>
<feature type="transmembrane region" description="Helical" evidence="6">
    <location>
        <begin position="12"/>
        <end position="31"/>
    </location>
</feature>
<proteinExistence type="predicted"/>
<accession>A0A1F6G3R1</accession>
<dbReference type="GO" id="GO:0005886">
    <property type="term" value="C:plasma membrane"/>
    <property type="evidence" value="ECO:0007669"/>
    <property type="project" value="TreeGrafter"/>
</dbReference>
<name>A0A1F6G3R1_9BACT</name>
<reference evidence="7 8" key="1">
    <citation type="journal article" date="2016" name="Nat. Commun.">
        <title>Thousands of microbial genomes shed light on interconnected biogeochemical processes in an aquifer system.</title>
        <authorList>
            <person name="Anantharaman K."/>
            <person name="Brown C.T."/>
            <person name="Hug L.A."/>
            <person name="Sharon I."/>
            <person name="Castelle C.J."/>
            <person name="Probst A.J."/>
            <person name="Thomas B.C."/>
            <person name="Singh A."/>
            <person name="Wilkins M.J."/>
            <person name="Karaoz U."/>
            <person name="Brodie E.L."/>
            <person name="Williams K.H."/>
            <person name="Hubbard S.S."/>
            <person name="Banfield J.F."/>
        </authorList>
    </citation>
    <scope>NUCLEOTIDE SEQUENCE [LARGE SCALE GENOMIC DNA]</scope>
</reference>
<dbReference type="PANTHER" id="PTHR22926:SF5">
    <property type="entry name" value="PHOSPHO-N-ACETYLMURAMOYL-PENTAPEPTIDE-TRANSFERASE HOMOLOG"/>
    <property type="match status" value="1"/>
</dbReference>
<evidence type="ECO:0000313" key="7">
    <source>
        <dbReference type="EMBL" id="OGG92768.1"/>
    </source>
</evidence>
<keyword evidence="3 6" id="KW-0812">Transmembrane</keyword>
<evidence type="ECO:0000256" key="2">
    <source>
        <dbReference type="ARBA" id="ARBA00022679"/>
    </source>
</evidence>
<evidence type="ECO:0000256" key="5">
    <source>
        <dbReference type="ARBA" id="ARBA00023136"/>
    </source>
</evidence>
<gene>
    <name evidence="7" type="ORF">A2609_03150</name>
</gene>
<feature type="transmembrane region" description="Helical" evidence="6">
    <location>
        <begin position="224"/>
        <end position="242"/>
    </location>
</feature>
<evidence type="ECO:0008006" key="9">
    <source>
        <dbReference type="Google" id="ProtNLM"/>
    </source>
</evidence>
<evidence type="ECO:0000256" key="3">
    <source>
        <dbReference type="ARBA" id="ARBA00022692"/>
    </source>
</evidence>
<evidence type="ECO:0000256" key="1">
    <source>
        <dbReference type="ARBA" id="ARBA00004141"/>
    </source>
</evidence>
<protein>
    <recommendedName>
        <fullName evidence="9">Phospho-N-acetylmuramoyl-pentapeptide-transferase</fullName>
    </recommendedName>
</protein>
<feature type="transmembrane region" description="Helical" evidence="6">
    <location>
        <begin position="198"/>
        <end position="218"/>
    </location>
</feature>
<feature type="transmembrane region" description="Helical" evidence="6">
    <location>
        <begin position="107"/>
        <end position="126"/>
    </location>
</feature>
<feature type="transmembrane region" description="Helical" evidence="6">
    <location>
        <begin position="249"/>
        <end position="268"/>
    </location>
</feature>
<keyword evidence="4 6" id="KW-1133">Transmembrane helix</keyword>
<dbReference type="Pfam" id="PF00953">
    <property type="entry name" value="Glycos_transf_4"/>
    <property type="match status" value="1"/>
</dbReference>
<comment type="subcellular location">
    <subcellularLocation>
        <location evidence="1">Membrane</location>
        <topology evidence="1">Multi-pass membrane protein</topology>
    </subcellularLocation>
</comment>
<feature type="transmembrane region" description="Helical" evidence="6">
    <location>
        <begin position="334"/>
        <end position="352"/>
    </location>
</feature>
<evidence type="ECO:0000313" key="8">
    <source>
        <dbReference type="Proteomes" id="UP000176867"/>
    </source>
</evidence>
<organism evidence="7 8">
    <name type="scientific">Candidatus Kaiserbacteria bacterium RIFOXYD1_FULL_47_14</name>
    <dbReference type="NCBI Taxonomy" id="1798533"/>
    <lineage>
        <taxon>Bacteria</taxon>
        <taxon>Candidatus Kaiseribacteriota</taxon>
    </lineage>
</organism>